<reference evidence="1 2" key="1">
    <citation type="submission" date="2015-09" db="EMBL/GenBank/DDBJ databases">
        <title>Atta colombica WGS genome.</title>
        <authorList>
            <person name="Nygaard S."/>
            <person name="Hu H."/>
            <person name="Boomsma J."/>
            <person name="Zhang G."/>
        </authorList>
    </citation>
    <scope>NUCLEOTIDE SEQUENCE [LARGE SCALE GENOMIC DNA]</scope>
    <source>
        <strain evidence="1">Treedump-2</strain>
        <tissue evidence="1">Whole body</tissue>
    </source>
</reference>
<name>A0A151I157_9HYME</name>
<organism evidence="1 2">
    <name type="scientific">Atta colombica</name>
    <dbReference type="NCBI Taxonomy" id="520822"/>
    <lineage>
        <taxon>Eukaryota</taxon>
        <taxon>Metazoa</taxon>
        <taxon>Ecdysozoa</taxon>
        <taxon>Arthropoda</taxon>
        <taxon>Hexapoda</taxon>
        <taxon>Insecta</taxon>
        <taxon>Pterygota</taxon>
        <taxon>Neoptera</taxon>
        <taxon>Endopterygota</taxon>
        <taxon>Hymenoptera</taxon>
        <taxon>Apocrita</taxon>
        <taxon>Aculeata</taxon>
        <taxon>Formicoidea</taxon>
        <taxon>Formicidae</taxon>
        <taxon>Myrmicinae</taxon>
        <taxon>Atta</taxon>
    </lineage>
</organism>
<feature type="non-terminal residue" evidence="1">
    <location>
        <position position="1"/>
    </location>
</feature>
<dbReference type="EMBL" id="KQ976593">
    <property type="protein sequence ID" value="KYM79667.1"/>
    <property type="molecule type" value="Genomic_DNA"/>
</dbReference>
<gene>
    <name evidence="1" type="ORF">ALC53_09890</name>
</gene>
<sequence length="53" mass="6016">LSRCKSSLERHAPVRESIATFERGRSCARDPSAVISFVGWRERFAGINFHPQV</sequence>
<dbReference type="Proteomes" id="UP000078540">
    <property type="component" value="Unassembled WGS sequence"/>
</dbReference>
<dbReference type="AlphaFoldDB" id="A0A151I157"/>
<protein>
    <submittedName>
        <fullName evidence="1">Uncharacterized protein</fullName>
    </submittedName>
</protein>
<accession>A0A151I157</accession>
<evidence type="ECO:0000313" key="2">
    <source>
        <dbReference type="Proteomes" id="UP000078540"/>
    </source>
</evidence>
<proteinExistence type="predicted"/>
<evidence type="ECO:0000313" key="1">
    <source>
        <dbReference type="EMBL" id="KYM79667.1"/>
    </source>
</evidence>
<keyword evidence="2" id="KW-1185">Reference proteome</keyword>